<dbReference type="PANTHER" id="PTHR31928:SF14">
    <property type="entry name" value="DUF936 FAMILY PROTEIN"/>
    <property type="match status" value="1"/>
</dbReference>
<dbReference type="InterPro" id="IPR048297">
    <property type="entry name" value="DUF936_dom_pln"/>
</dbReference>
<dbReference type="PANTHER" id="PTHR31928">
    <property type="entry name" value="EXPRESSED PROTEIN"/>
    <property type="match status" value="1"/>
</dbReference>
<dbReference type="Pfam" id="PF21647">
    <property type="entry name" value="DUF6857"/>
    <property type="match status" value="1"/>
</dbReference>
<gene>
    <name evidence="4" type="ORF">AYBTSS11_LOCUS6306</name>
</gene>
<feature type="compositionally biased region" description="Basic and acidic residues" evidence="1">
    <location>
        <begin position="302"/>
        <end position="323"/>
    </location>
</feature>
<feature type="region of interest" description="Disordered" evidence="1">
    <location>
        <begin position="580"/>
        <end position="608"/>
    </location>
</feature>
<name>A0AA86S4T4_9FABA</name>
<evidence type="ECO:0000313" key="5">
    <source>
        <dbReference type="Proteomes" id="UP001189624"/>
    </source>
</evidence>
<feature type="domain" description="DUF6857" evidence="3">
    <location>
        <begin position="405"/>
        <end position="730"/>
    </location>
</feature>
<dbReference type="InterPro" id="IPR010341">
    <property type="entry name" value="DUF936_pln"/>
</dbReference>
<evidence type="ECO:0000313" key="4">
    <source>
        <dbReference type="EMBL" id="CAJ1933356.1"/>
    </source>
</evidence>
<dbReference type="EMBL" id="OY731399">
    <property type="protein sequence ID" value="CAJ1933356.1"/>
    <property type="molecule type" value="Genomic_DNA"/>
</dbReference>
<feature type="domain" description="DUF936" evidence="2">
    <location>
        <begin position="4"/>
        <end position="120"/>
    </location>
</feature>
<feature type="region of interest" description="Disordered" evidence="1">
    <location>
        <begin position="139"/>
        <end position="181"/>
    </location>
</feature>
<feature type="compositionally biased region" description="Basic and acidic residues" evidence="1">
    <location>
        <begin position="159"/>
        <end position="181"/>
    </location>
</feature>
<evidence type="ECO:0000259" key="3">
    <source>
        <dbReference type="Pfam" id="PF21647"/>
    </source>
</evidence>
<keyword evidence="5" id="KW-1185">Reference proteome</keyword>
<dbReference type="Gramene" id="rna-AYBTSS11_LOCUS6306">
    <property type="protein sequence ID" value="CAJ1933356.1"/>
    <property type="gene ID" value="gene-AYBTSS11_LOCUS6306"/>
</dbReference>
<dbReference type="Proteomes" id="UP001189624">
    <property type="component" value="Chromosome 2"/>
</dbReference>
<evidence type="ECO:0000259" key="2">
    <source>
        <dbReference type="Pfam" id="PF06075"/>
    </source>
</evidence>
<feature type="region of interest" description="Disordered" evidence="1">
    <location>
        <begin position="302"/>
        <end position="391"/>
    </location>
</feature>
<feature type="compositionally biased region" description="Polar residues" evidence="1">
    <location>
        <begin position="594"/>
        <end position="606"/>
    </location>
</feature>
<dbReference type="InterPro" id="IPR049172">
    <property type="entry name" value="DUF6857_pln"/>
</dbReference>
<reference evidence="4" key="1">
    <citation type="submission" date="2023-10" db="EMBL/GenBank/DDBJ databases">
        <authorList>
            <person name="Domelevo Entfellner J.-B."/>
        </authorList>
    </citation>
    <scope>NUCLEOTIDE SEQUENCE</scope>
</reference>
<proteinExistence type="predicted"/>
<protein>
    <submittedName>
        <fullName evidence="4">Uncharacterized protein</fullName>
    </submittedName>
</protein>
<dbReference type="AlphaFoldDB" id="A0AA86S4T4"/>
<evidence type="ECO:0000256" key="1">
    <source>
        <dbReference type="SAM" id="MobiDB-lite"/>
    </source>
</evidence>
<accession>A0AA86S4T4</accession>
<organism evidence="4 5">
    <name type="scientific">Sphenostylis stenocarpa</name>
    <dbReference type="NCBI Taxonomy" id="92480"/>
    <lineage>
        <taxon>Eukaryota</taxon>
        <taxon>Viridiplantae</taxon>
        <taxon>Streptophyta</taxon>
        <taxon>Embryophyta</taxon>
        <taxon>Tracheophyta</taxon>
        <taxon>Spermatophyta</taxon>
        <taxon>Magnoliopsida</taxon>
        <taxon>eudicotyledons</taxon>
        <taxon>Gunneridae</taxon>
        <taxon>Pentapetalae</taxon>
        <taxon>rosids</taxon>
        <taxon>fabids</taxon>
        <taxon>Fabales</taxon>
        <taxon>Fabaceae</taxon>
        <taxon>Papilionoideae</taxon>
        <taxon>50 kb inversion clade</taxon>
        <taxon>NPAAA clade</taxon>
        <taxon>indigoferoid/millettioid clade</taxon>
        <taxon>Phaseoleae</taxon>
        <taxon>Sphenostylis</taxon>
    </lineage>
</organism>
<dbReference type="Pfam" id="PF06075">
    <property type="entry name" value="DUF936"/>
    <property type="match status" value="1"/>
</dbReference>
<sequence length="749" mass="81604">MANLVPGVLLKLMQHMNTDVKVAGEHRSSLLQVVSIVPALAGGELFPNQGFYLKVSDSLHATYVSLPDEHDDLILSDKIQLGQFVFVDRLEAASPVPILHGVRPIPGRHACVGTPEDIVATTHSLGFLGNSKANKNSVCSGPLDLERSKSPRKVSGNHHVGEKEKKEKLRLHSEEPLDKKPASFAKSKSLTTKAMAANVVEVNKEPLARLKSLNSRAIPSSPTSCYSLPTSFEKFANGVKHQTNIKGVDKLTAKVGVLEIGKGVRGASPTGKRISMGNPIRNLVQGIELGAKVLRKSWEGNMEVKNKETSKSRAAKSDHKPEVRGSTPRRSTSSEKLSSKEESKMQQQTKSSKEEHKTQISIKKVVANGTMEEQEKTNKQRVSVGKKSSEFSNTGFPGNLVKVSLSSRKVTDASVQWASLPSSIAKLGREVMKHRDAAQMAAVEAIQEAAAAESLLQCLSVYAELSNSAKEQNPQPTIEQFFTLHASLNSARVIADTLSKSIPDDSSPENERTITEEALKLKSDRQKRANSWVQAALSTNLSSFSVYNREPLSSRLPASTNSQNQKNILGSKPMLVIENSSEDTSSKSHGKPRQTANSKHTLQGTSRKAGEVLSNGHKQLVQSLPDWVRGNGFDEVTDLTDMLQLRSRDWFLMFVERFLDSDGDTASLSNNGQIAGMLTQLKSVNDWLDEIGSSKNEEESSQIPAETVDRLRKKIYEYLLTHVESAAAALTGGSQSSPGIQTSDIKAKK</sequence>